<dbReference type="RefSeq" id="WP_185001177.1">
    <property type="nucleotide sequence ID" value="NZ_BAAAUI010000026.1"/>
</dbReference>
<dbReference type="Proteomes" id="UP000533598">
    <property type="component" value="Unassembled WGS sequence"/>
</dbReference>
<dbReference type="InterPro" id="IPR036689">
    <property type="entry name" value="ESAT-6-like_sf"/>
</dbReference>
<organism evidence="3 4">
    <name type="scientific">Crossiella cryophila</name>
    <dbReference type="NCBI Taxonomy" id="43355"/>
    <lineage>
        <taxon>Bacteria</taxon>
        <taxon>Bacillati</taxon>
        <taxon>Actinomycetota</taxon>
        <taxon>Actinomycetes</taxon>
        <taxon>Pseudonocardiales</taxon>
        <taxon>Pseudonocardiaceae</taxon>
        <taxon>Crossiella</taxon>
    </lineage>
</organism>
<proteinExistence type="inferred from homology"/>
<dbReference type="NCBIfam" id="TIGR03930">
    <property type="entry name" value="WXG100_ESAT6"/>
    <property type="match status" value="1"/>
</dbReference>
<dbReference type="Gene3D" id="1.10.287.1060">
    <property type="entry name" value="ESAT-6-like"/>
    <property type="match status" value="1"/>
</dbReference>
<feature type="compositionally biased region" description="Polar residues" evidence="2">
    <location>
        <begin position="85"/>
        <end position="101"/>
    </location>
</feature>
<comment type="caution">
    <text evidence="3">The sequence shown here is derived from an EMBL/GenBank/DDBJ whole genome shotgun (WGS) entry which is preliminary data.</text>
</comment>
<dbReference type="EMBL" id="JACHMH010000001">
    <property type="protein sequence ID" value="MBB4675160.1"/>
    <property type="molecule type" value="Genomic_DNA"/>
</dbReference>
<keyword evidence="4" id="KW-1185">Reference proteome</keyword>
<gene>
    <name evidence="3" type="ORF">HNR67_001278</name>
</gene>
<dbReference type="SUPFAM" id="SSF140453">
    <property type="entry name" value="EsxAB dimer-like"/>
    <property type="match status" value="1"/>
</dbReference>
<dbReference type="Pfam" id="PF06013">
    <property type="entry name" value="WXG100"/>
    <property type="match status" value="1"/>
</dbReference>
<feature type="region of interest" description="Disordered" evidence="2">
    <location>
        <begin position="80"/>
        <end position="101"/>
    </location>
</feature>
<comment type="similarity">
    <text evidence="1">Belongs to the WXG100 family.</text>
</comment>
<sequence length="101" mass="11373">MSYGASLEEMRRAAQDVRKVNGDVDNQLRMLRQAVQDVKSFWRGDAAKAFDGLMDQWDQDALKLNLALNDIASNLDNMHRGYAQQEETQSAGLSKIQNELG</sequence>
<name>A0A7W7C5Z3_9PSEU</name>
<accession>A0A7W7C5Z3</accession>
<protein>
    <recommendedName>
        <fullName evidence="1">ESAT-6-like protein</fullName>
    </recommendedName>
</protein>
<dbReference type="AlphaFoldDB" id="A0A7W7C5Z3"/>
<evidence type="ECO:0000256" key="1">
    <source>
        <dbReference type="RuleBase" id="RU362001"/>
    </source>
</evidence>
<dbReference type="InterPro" id="IPR010310">
    <property type="entry name" value="T7SS_ESAT-6-like"/>
</dbReference>
<evidence type="ECO:0000313" key="4">
    <source>
        <dbReference type="Proteomes" id="UP000533598"/>
    </source>
</evidence>
<evidence type="ECO:0000313" key="3">
    <source>
        <dbReference type="EMBL" id="MBB4675160.1"/>
    </source>
</evidence>
<reference evidence="3 4" key="1">
    <citation type="submission" date="2020-08" db="EMBL/GenBank/DDBJ databases">
        <title>Sequencing the genomes of 1000 actinobacteria strains.</title>
        <authorList>
            <person name="Klenk H.-P."/>
        </authorList>
    </citation>
    <scope>NUCLEOTIDE SEQUENCE [LARGE SCALE GENOMIC DNA]</scope>
    <source>
        <strain evidence="3 4">DSM 44230</strain>
    </source>
</reference>
<evidence type="ECO:0000256" key="2">
    <source>
        <dbReference type="SAM" id="MobiDB-lite"/>
    </source>
</evidence>